<dbReference type="Pfam" id="PF12771">
    <property type="entry name" value="SusD-like_2"/>
    <property type="match status" value="1"/>
</dbReference>
<evidence type="ECO:0000313" key="2">
    <source>
        <dbReference type="EMBL" id="WOK07675.1"/>
    </source>
</evidence>
<dbReference type="PROSITE" id="PS51257">
    <property type="entry name" value="PROKAR_LIPOPROTEIN"/>
    <property type="match status" value="1"/>
</dbReference>
<dbReference type="InterPro" id="IPR041662">
    <property type="entry name" value="SusD-like_2"/>
</dbReference>
<keyword evidence="1" id="KW-0732">Signal</keyword>
<evidence type="ECO:0000313" key="3">
    <source>
        <dbReference type="Proteomes" id="UP001302349"/>
    </source>
</evidence>
<keyword evidence="3" id="KW-1185">Reference proteome</keyword>
<reference evidence="2 3" key="1">
    <citation type="journal article" date="2023" name="Microbiol. Resour. Announc.">
        <title>Complete Genome Sequence of Imperialibacter roseus strain P4T.</title>
        <authorList>
            <person name="Tizabi D.R."/>
            <person name="Bachvaroff T."/>
            <person name="Hill R.T."/>
        </authorList>
    </citation>
    <scope>NUCLEOTIDE SEQUENCE [LARGE SCALE GENOMIC DNA]</scope>
    <source>
        <strain evidence="2 3">P4T</strain>
    </source>
</reference>
<dbReference type="RefSeq" id="WP_317490340.1">
    <property type="nucleotide sequence ID" value="NZ_CP136051.1"/>
</dbReference>
<dbReference type="Proteomes" id="UP001302349">
    <property type="component" value="Chromosome"/>
</dbReference>
<feature type="signal peptide" evidence="1">
    <location>
        <begin position="1"/>
        <end position="24"/>
    </location>
</feature>
<dbReference type="Gene3D" id="1.25.40.390">
    <property type="match status" value="1"/>
</dbReference>
<name>A0ABZ0IUP1_9BACT</name>
<dbReference type="CDD" id="cd08977">
    <property type="entry name" value="SusD"/>
    <property type="match status" value="1"/>
</dbReference>
<gene>
    <name evidence="2" type="ORF">RT717_03435</name>
</gene>
<dbReference type="SUPFAM" id="SSF48452">
    <property type="entry name" value="TPR-like"/>
    <property type="match status" value="1"/>
</dbReference>
<feature type="chain" id="PRO_5046842018" evidence="1">
    <location>
        <begin position="25"/>
        <end position="487"/>
    </location>
</feature>
<evidence type="ECO:0000256" key="1">
    <source>
        <dbReference type="SAM" id="SignalP"/>
    </source>
</evidence>
<proteinExistence type="predicted"/>
<protein>
    <submittedName>
        <fullName evidence="2">SusD/RagB family nutrient-binding outer membrane lipoprotein</fullName>
    </submittedName>
</protein>
<keyword evidence="2" id="KW-0449">Lipoprotein</keyword>
<dbReference type="EMBL" id="CP136051">
    <property type="protein sequence ID" value="WOK07675.1"/>
    <property type="molecule type" value="Genomic_DNA"/>
</dbReference>
<dbReference type="InterPro" id="IPR011990">
    <property type="entry name" value="TPR-like_helical_dom_sf"/>
</dbReference>
<accession>A0ABZ0IUP1</accession>
<sequence>MKKYISITLSAVVLILASCTGDFEELNTNPNRPVSVGAQFLLPQALQTTIDNYWGNKTRNQRLNFDHAMSWVGYISRNIYENEGDNYNVQPSVNISNWEVFYTDGLINFQKIVEIAGPDGGKYNPNYMGIGIGMKAWIFSMLTDVWGAIPYSEAARGTDAEAIFSPAYDSQETVYAGIIADLEEANSLLDASGPSVSGDILFNGNILMWKKFFNSLRFRLLNRQAHIVTGSGAIMQAMLDDPATYPMMESNAEMAALTYGSRPTNNPWHDILILQGRTDWNMSSTLVDKMGEMGDPRLSVFATPGEFAEGEILGTPNGLPGSVGSNYLGYSAIINPDNFAQETSSVILMSYAELLFLKAEAALEGDITGDPQMYFDQAVQASFDQYDTTMPTGFVASLGPVSKENIITQKWVALFGQGIEAWTELRRTGFPVLPAADPRALFQNDGVLPTRLVYPSTEYSLNGTNVEAGAALNGGPDDMKTALWWVE</sequence>
<organism evidence="2 3">
    <name type="scientific">Imperialibacter roseus</name>
    <dbReference type="NCBI Taxonomy" id="1324217"/>
    <lineage>
        <taxon>Bacteria</taxon>
        <taxon>Pseudomonadati</taxon>
        <taxon>Bacteroidota</taxon>
        <taxon>Cytophagia</taxon>
        <taxon>Cytophagales</taxon>
        <taxon>Flammeovirgaceae</taxon>
        <taxon>Imperialibacter</taxon>
    </lineage>
</organism>